<evidence type="ECO:0000313" key="3">
    <source>
        <dbReference type="Proteomes" id="UP000659654"/>
    </source>
</evidence>
<accession>A0A7I8X4T3</accession>
<dbReference type="EMBL" id="CAJFDI010000006">
    <property type="protein sequence ID" value="CAD5233813.1"/>
    <property type="molecule type" value="Genomic_DNA"/>
</dbReference>
<sequence>MTDKDTVLILFDIFFFLAGVVGSGTAFYFLDKRMDRQRKEKIEKILDMEIQLGKLKATAVAEEEVIGHIKKVGEMTKEQAELIFEMGIQDVEGNLKKFQDA</sequence>
<dbReference type="AlphaFoldDB" id="A0A7I8X4T3"/>
<dbReference type="OrthoDB" id="10601840at2759"/>
<keyword evidence="1" id="KW-0472">Membrane</keyword>
<reference evidence="2" key="1">
    <citation type="submission" date="2020-09" db="EMBL/GenBank/DDBJ databases">
        <authorList>
            <person name="Kikuchi T."/>
        </authorList>
    </citation>
    <scope>NUCLEOTIDE SEQUENCE</scope>
    <source>
        <strain evidence="2">Ka4C1</strain>
    </source>
</reference>
<dbReference type="Proteomes" id="UP000582659">
    <property type="component" value="Unassembled WGS sequence"/>
</dbReference>
<evidence type="ECO:0000313" key="2">
    <source>
        <dbReference type="EMBL" id="CAD5233813.1"/>
    </source>
</evidence>
<protein>
    <submittedName>
        <fullName evidence="2">(pine wood nematode) hypothetical protein</fullName>
    </submittedName>
</protein>
<feature type="transmembrane region" description="Helical" evidence="1">
    <location>
        <begin position="6"/>
        <end position="30"/>
    </location>
</feature>
<keyword evidence="3" id="KW-1185">Reference proteome</keyword>
<evidence type="ECO:0000256" key="1">
    <source>
        <dbReference type="SAM" id="Phobius"/>
    </source>
</evidence>
<proteinExistence type="predicted"/>
<dbReference type="SMR" id="A0A7I8X4T3"/>
<comment type="caution">
    <text evidence="2">The sequence shown here is derived from an EMBL/GenBank/DDBJ whole genome shotgun (WGS) entry which is preliminary data.</text>
</comment>
<organism evidence="2 3">
    <name type="scientific">Bursaphelenchus xylophilus</name>
    <name type="common">Pinewood nematode worm</name>
    <name type="synonym">Aphelenchoides xylophilus</name>
    <dbReference type="NCBI Taxonomy" id="6326"/>
    <lineage>
        <taxon>Eukaryota</taxon>
        <taxon>Metazoa</taxon>
        <taxon>Ecdysozoa</taxon>
        <taxon>Nematoda</taxon>
        <taxon>Chromadorea</taxon>
        <taxon>Rhabditida</taxon>
        <taxon>Tylenchina</taxon>
        <taxon>Tylenchomorpha</taxon>
        <taxon>Aphelenchoidea</taxon>
        <taxon>Aphelenchoididae</taxon>
        <taxon>Bursaphelenchus</taxon>
    </lineage>
</organism>
<gene>
    <name evidence="2" type="ORF">BXYJ_LOCUS13904</name>
</gene>
<keyword evidence="1" id="KW-1133">Transmembrane helix</keyword>
<dbReference type="EMBL" id="CAJFCV020000006">
    <property type="protein sequence ID" value="CAG9129239.1"/>
    <property type="molecule type" value="Genomic_DNA"/>
</dbReference>
<keyword evidence="1" id="KW-0812">Transmembrane</keyword>
<name>A0A7I8X4T3_BURXY</name>
<dbReference type="Proteomes" id="UP000659654">
    <property type="component" value="Unassembled WGS sequence"/>
</dbReference>